<evidence type="ECO:0000313" key="2">
    <source>
        <dbReference type="Proteomes" id="UP000182459"/>
    </source>
</evidence>
<reference evidence="1 2" key="1">
    <citation type="submission" date="2016-11" db="EMBL/GenBank/DDBJ databases">
        <authorList>
            <person name="Hagglund E."/>
            <person name="Bystrom M."/>
            <person name="Naslund J."/>
            <person name="Stenberg P."/>
            <person name="Sjodin A."/>
        </authorList>
    </citation>
    <scope>NUCLEOTIDE SEQUENCE [LARGE SCALE GENOMIC DNA]</scope>
    <source>
        <strain evidence="1 2">CCUG 58020</strain>
    </source>
</reference>
<organism evidence="1 2">
    <name type="scientific">Francisella hispaniensis FSC454</name>
    <dbReference type="NCBI Taxonomy" id="1088883"/>
    <lineage>
        <taxon>Bacteria</taxon>
        <taxon>Pseudomonadati</taxon>
        <taxon>Pseudomonadota</taxon>
        <taxon>Gammaproteobacteria</taxon>
        <taxon>Thiotrichales</taxon>
        <taxon>Francisellaceae</taxon>
        <taxon>Francisella</taxon>
    </lineage>
</organism>
<dbReference type="KEGG" id="fhi:FSC454_03385"/>
<sequence>MKDINSQLQKNIQDVLHYDKGNAVENIVKLVFETIMNAERSKFLSTSEGNKANGYYQRLAQEINKYFKLNIPQEAASGWCEVLEDKVSRTRKMLNGYR</sequence>
<protein>
    <submittedName>
        <fullName evidence="1">Uncharacterized protein</fullName>
    </submittedName>
</protein>
<dbReference type="RefSeq" id="WP_066046449.1">
    <property type="nucleotide sequence ID" value="NZ_CP018093.1"/>
</dbReference>
<accession>A0AAC9J6N7</accession>
<dbReference type="EMBL" id="CP018093">
    <property type="protein sequence ID" value="APD50242.1"/>
    <property type="molecule type" value="Genomic_DNA"/>
</dbReference>
<dbReference type="AlphaFoldDB" id="A0AAC9J6N7"/>
<name>A0AAC9J6N7_9GAMM</name>
<evidence type="ECO:0000313" key="1">
    <source>
        <dbReference type="EMBL" id="APD50242.1"/>
    </source>
</evidence>
<dbReference type="Proteomes" id="UP000182459">
    <property type="component" value="Chromosome"/>
</dbReference>
<proteinExistence type="predicted"/>
<keyword evidence="2" id="KW-1185">Reference proteome</keyword>
<gene>
    <name evidence="1" type="ORF">FSC454_03385</name>
</gene>